<dbReference type="EMBL" id="JASJQH010006876">
    <property type="protein sequence ID" value="KAK9729764.1"/>
    <property type="molecule type" value="Genomic_DNA"/>
</dbReference>
<accession>A0ABR2WBV8</accession>
<dbReference type="SUPFAM" id="SSF52096">
    <property type="entry name" value="ClpP/crotonase"/>
    <property type="match status" value="1"/>
</dbReference>
<dbReference type="PANTHER" id="PTHR11941">
    <property type="entry name" value="ENOYL-COA HYDRATASE-RELATED"/>
    <property type="match status" value="1"/>
</dbReference>
<proteinExistence type="predicted"/>
<comment type="caution">
    <text evidence="1">The sequence shown here is derived from an EMBL/GenBank/DDBJ whole genome shotgun (WGS) entry which is preliminary data.</text>
</comment>
<dbReference type="Pfam" id="PF00378">
    <property type="entry name" value="ECH_1"/>
    <property type="match status" value="1"/>
</dbReference>
<evidence type="ECO:0000313" key="1">
    <source>
        <dbReference type="EMBL" id="KAK9729764.1"/>
    </source>
</evidence>
<protein>
    <submittedName>
        <fullName evidence="1">Uncharacterized protein</fullName>
    </submittedName>
</protein>
<reference evidence="1 2" key="1">
    <citation type="submission" date="2023-04" db="EMBL/GenBank/DDBJ databases">
        <title>Genome of Basidiobolus ranarum AG-B5.</title>
        <authorList>
            <person name="Stajich J.E."/>
            <person name="Carter-House D."/>
            <person name="Gryganskyi A."/>
        </authorList>
    </citation>
    <scope>NUCLEOTIDE SEQUENCE [LARGE SCALE GENOMIC DNA]</scope>
    <source>
        <strain evidence="1 2">AG-B5</strain>
    </source>
</reference>
<organism evidence="1 2">
    <name type="scientific">Basidiobolus ranarum</name>
    <dbReference type="NCBI Taxonomy" id="34480"/>
    <lineage>
        <taxon>Eukaryota</taxon>
        <taxon>Fungi</taxon>
        <taxon>Fungi incertae sedis</taxon>
        <taxon>Zoopagomycota</taxon>
        <taxon>Entomophthoromycotina</taxon>
        <taxon>Basidiobolomycetes</taxon>
        <taxon>Basidiobolales</taxon>
        <taxon>Basidiobolaceae</taxon>
        <taxon>Basidiobolus</taxon>
    </lineage>
</organism>
<dbReference type="Proteomes" id="UP001479436">
    <property type="component" value="Unassembled WGS sequence"/>
</dbReference>
<evidence type="ECO:0000313" key="2">
    <source>
        <dbReference type="Proteomes" id="UP001479436"/>
    </source>
</evidence>
<name>A0ABR2WBV8_9FUNG</name>
<dbReference type="InterPro" id="IPR029045">
    <property type="entry name" value="ClpP/crotonase-like_dom_sf"/>
</dbReference>
<dbReference type="Gene3D" id="3.90.226.10">
    <property type="entry name" value="2-enoyl-CoA Hydratase, Chain A, domain 1"/>
    <property type="match status" value="1"/>
</dbReference>
<keyword evidence="2" id="KW-1185">Reference proteome</keyword>
<gene>
    <name evidence="1" type="ORF">K7432_000012</name>
</gene>
<dbReference type="InterPro" id="IPR001753">
    <property type="entry name" value="Enoyl-CoA_hydra/iso"/>
</dbReference>
<sequence length="301" mass="34101">MLGFTLGRTLKRGIRLQRYKPLGQFASIGFVRYTHINTSYNNDLVTIESIPEQNTAIIHLHRAPANAFNDEMVRTVTDVFTQIEKDKSVRTVIFASKIPKFFSAGVDLEDFHRSGELWMEFWRDLRTMFITIHGSRLNTIAAVNGFAVGLGCALTLACQDRYMLSGKGAIGINPVNIGIPVPVWLVQRYVEVLGYRTSEKMLTAGVSLKATEAKKIGLVDEIFDDHDQLLEACKKLAREKHKINETAQVETARLLKVPFIKTFYSEEAEDMERMAGFIERPEMRQIIKGMQAQIEAKKIKS</sequence>
<dbReference type="CDD" id="cd06558">
    <property type="entry name" value="crotonase-like"/>
    <property type="match status" value="1"/>
</dbReference>
<dbReference type="PANTHER" id="PTHR11941:SF45">
    <property type="entry name" value="ENOYL-COA DELTA ISOMERASE 1, MITOCHONDRIAL"/>
    <property type="match status" value="1"/>
</dbReference>